<dbReference type="Pfam" id="PF17056">
    <property type="entry name" value="KRE1"/>
    <property type="match status" value="1"/>
</dbReference>
<feature type="signal peptide" evidence="2">
    <location>
        <begin position="1"/>
        <end position="21"/>
    </location>
</feature>
<evidence type="ECO:0000256" key="2">
    <source>
        <dbReference type="SAM" id="SignalP"/>
    </source>
</evidence>
<dbReference type="InterPro" id="IPR031452">
    <property type="entry name" value="Kre1"/>
</dbReference>
<proteinExistence type="predicted"/>
<keyword evidence="4" id="KW-1185">Reference proteome</keyword>
<accession>A0ABX6F2B5</accession>
<dbReference type="Proteomes" id="UP000422736">
    <property type="component" value="Chromosome 8"/>
</dbReference>
<feature type="chain" id="PRO_5046719341" evidence="2">
    <location>
        <begin position="22"/>
        <end position="294"/>
    </location>
</feature>
<keyword evidence="2" id="KW-0732">Signal</keyword>
<evidence type="ECO:0000313" key="4">
    <source>
        <dbReference type="Proteomes" id="UP000422736"/>
    </source>
</evidence>
<dbReference type="EMBL" id="CP015060">
    <property type="protein sequence ID" value="QGN17965.1"/>
    <property type="molecule type" value="Genomic_DNA"/>
</dbReference>
<sequence>MRNNVLVSLVALLAACAWVQAVPVTTTFFSVNPNGATITLVSVFDPATLPGAALANTATTATTATTPATPGKPATTPTTTATTATPATPATTPTTTTTPGVAAAGVTTDTTTDTDVTPKTPAAGAATDTNTDTDAAATTTPPAAAAAVTPTTDTDEAQATAKPATGTRPDPSTSRTPLNPDVTSAEPIDTYVTLTYGTTKTVTSKRQPTSGMWVTITKNGRTTAVQTTWIQKFSSQYSKLAEPSSGSVGMGTLSGSVGIVKPKIESTISSAEAFVFRPATSFTSALITFLMLFI</sequence>
<evidence type="ECO:0000256" key="1">
    <source>
        <dbReference type="SAM" id="MobiDB-lite"/>
    </source>
</evidence>
<evidence type="ECO:0000313" key="3">
    <source>
        <dbReference type="EMBL" id="QGN17965.1"/>
    </source>
</evidence>
<protein>
    <submittedName>
        <fullName evidence="3">Protein KRE1</fullName>
    </submittedName>
</protein>
<gene>
    <name evidence="3" type="primary">KRE1</name>
    <name evidence="3" type="ORF">FIM1_5174</name>
</gene>
<reference evidence="3 4" key="1">
    <citation type="submission" date="2016-03" db="EMBL/GenBank/DDBJ databases">
        <title>How can Kluyveromyces marxianus grow so fast - potential evolutionary course in Saccharomyces Complex revealed by comparative genomics.</title>
        <authorList>
            <person name="Mo W."/>
            <person name="Lu W."/>
            <person name="Yang X."/>
            <person name="Qi J."/>
            <person name="Lv H."/>
        </authorList>
    </citation>
    <scope>NUCLEOTIDE SEQUENCE [LARGE SCALE GENOMIC DNA]</scope>
    <source>
        <strain evidence="3 4">FIM1</strain>
    </source>
</reference>
<feature type="compositionally biased region" description="Low complexity" evidence="1">
    <location>
        <begin position="60"/>
        <end position="152"/>
    </location>
</feature>
<name>A0ABX6F2B5_KLUMA</name>
<dbReference type="PROSITE" id="PS51257">
    <property type="entry name" value="PROKAR_LIPOPROTEIN"/>
    <property type="match status" value="1"/>
</dbReference>
<organism evidence="3 4">
    <name type="scientific">Kluyveromyces marxianus</name>
    <name type="common">Yeast</name>
    <name type="synonym">Candida kefyr</name>
    <dbReference type="NCBI Taxonomy" id="4911"/>
    <lineage>
        <taxon>Eukaryota</taxon>
        <taxon>Fungi</taxon>
        <taxon>Dikarya</taxon>
        <taxon>Ascomycota</taxon>
        <taxon>Saccharomycotina</taxon>
        <taxon>Saccharomycetes</taxon>
        <taxon>Saccharomycetales</taxon>
        <taxon>Saccharomycetaceae</taxon>
        <taxon>Kluyveromyces</taxon>
    </lineage>
</organism>
<feature type="region of interest" description="Disordered" evidence="1">
    <location>
        <begin position="60"/>
        <end position="184"/>
    </location>
</feature>